<dbReference type="AlphaFoldDB" id="A0A2V4VNT0"/>
<dbReference type="Pfam" id="PF07791">
    <property type="entry name" value="Imm11"/>
    <property type="match status" value="1"/>
</dbReference>
<sequence length="286" mass="33579">MKAWLFDYYPPNNTIEFRSSDDLELIYEALSSDQPMIQEWSALTVDFEDTGRPADILNRFNGALVISKKVKDILEQQSIEQIEFLPILTDAGEAYYILHVLNIIDCIDTETSKVRMVHGDTNQFDEYSLVLHAEALEQQHMFRIKYPQKERTLPYIYVSDSLQDMLSASIVGYQLVEIWDSEFSWKEKEEEHERMSKEIDKSLMTFFDFEQAKKFARKNKGKMVFSGKWAIKADKDKQIWLGNLQLDGSYSWMVPSYYPPVLLGLRWGIVEKRDTWFSRLGKGFTR</sequence>
<evidence type="ECO:0000313" key="2">
    <source>
        <dbReference type="EMBL" id="PYE47833.1"/>
    </source>
</evidence>
<dbReference type="Proteomes" id="UP000509327">
    <property type="component" value="Chromosome"/>
</dbReference>
<evidence type="ECO:0000313" key="3">
    <source>
        <dbReference type="EMBL" id="QKS59069.1"/>
    </source>
</evidence>
<proteinExistence type="predicted"/>
<protein>
    <recommendedName>
        <fullName evidence="1">Immunity MXAN-0049 protein domain-containing protein</fullName>
    </recommendedName>
</protein>
<dbReference type="EMBL" id="QJSW01000011">
    <property type="protein sequence ID" value="PYE47833.1"/>
    <property type="molecule type" value="Genomic_DNA"/>
</dbReference>
<gene>
    <name evidence="2" type="ORF">DFQ00_111132</name>
    <name evidence="3" type="ORF">HUB98_24585</name>
</gene>
<dbReference type="InterPro" id="IPR012433">
    <property type="entry name" value="Imm11"/>
</dbReference>
<name>A0A2V4VNT0_PAEBA</name>
<reference evidence="2 4" key="1">
    <citation type="submission" date="2018-06" db="EMBL/GenBank/DDBJ databases">
        <title>Genomic Encyclopedia of Type Strains, Phase III (KMG-III): the genomes of soil and plant-associated and newly described type strains.</title>
        <authorList>
            <person name="Whitman W."/>
        </authorList>
    </citation>
    <scope>NUCLEOTIDE SEQUENCE [LARGE SCALE GENOMIC DNA]</scope>
    <source>
        <strain evidence="2 4">CECT 7022</strain>
    </source>
</reference>
<organism evidence="2 4">
    <name type="scientific">Paenibacillus barcinonensis</name>
    <dbReference type="NCBI Taxonomy" id="198119"/>
    <lineage>
        <taxon>Bacteria</taxon>
        <taxon>Bacillati</taxon>
        <taxon>Bacillota</taxon>
        <taxon>Bacilli</taxon>
        <taxon>Bacillales</taxon>
        <taxon>Paenibacillaceae</taxon>
        <taxon>Paenibacillus</taxon>
    </lineage>
</organism>
<evidence type="ECO:0000313" key="5">
    <source>
        <dbReference type="Proteomes" id="UP000509327"/>
    </source>
</evidence>
<accession>A0A2V4VNT0</accession>
<keyword evidence="5" id="KW-1185">Reference proteome</keyword>
<dbReference type="RefSeq" id="WP_110897750.1">
    <property type="nucleotide sequence ID" value="NZ_CP054614.1"/>
</dbReference>
<dbReference type="Proteomes" id="UP000247790">
    <property type="component" value="Unassembled WGS sequence"/>
</dbReference>
<feature type="domain" description="Immunity MXAN-0049 protein" evidence="1">
    <location>
        <begin position="33"/>
        <end position="168"/>
    </location>
</feature>
<evidence type="ECO:0000313" key="4">
    <source>
        <dbReference type="Proteomes" id="UP000247790"/>
    </source>
</evidence>
<reference evidence="3 5" key="2">
    <citation type="submission" date="2020-06" db="EMBL/GenBank/DDBJ databases">
        <title>Complete genome of Paenibacillus barcinonensis KACC11450.</title>
        <authorList>
            <person name="Kim M."/>
            <person name="Park Y.-J."/>
            <person name="Shin J.-H."/>
        </authorList>
    </citation>
    <scope>NUCLEOTIDE SEQUENCE [LARGE SCALE GENOMIC DNA]</scope>
    <source>
        <strain evidence="3 5">KACC11450</strain>
    </source>
</reference>
<dbReference type="EMBL" id="CP054614">
    <property type="protein sequence ID" value="QKS59069.1"/>
    <property type="molecule type" value="Genomic_DNA"/>
</dbReference>
<evidence type="ECO:0000259" key="1">
    <source>
        <dbReference type="Pfam" id="PF07791"/>
    </source>
</evidence>
<dbReference type="OrthoDB" id="2875619at2"/>